<comment type="domain">
    <text evidence="7">Consists of three domains, a large central CORE domain and two small peripheral domains, NMPbind and LID, which undergo movements during catalysis. The LID domain closes over the site of phosphoryl transfer upon ATP binding. Assembling and dissambling the active center during each catalytic cycle provides an effective means to prevent ATP hydrolysis.</text>
</comment>
<dbReference type="HAMAP" id="MF_00235">
    <property type="entry name" value="Adenylate_kinase_Adk"/>
    <property type="match status" value="1"/>
</dbReference>
<dbReference type="CDD" id="cd01428">
    <property type="entry name" value="ADK"/>
    <property type="match status" value="1"/>
</dbReference>
<comment type="pathway">
    <text evidence="7">Purine metabolism; AMP biosynthesis via salvage pathway; AMP from ADP: step 1/1.</text>
</comment>
<organism evidence="9 10">
    <name type="scientific">Sungkyunkwania multivorans</name>
    <dbReference type="NCBI Taxonomy" id="1173618"/>
    <lineage>
        <taxon>Bacteria</taxon>
        <taxon>Pseudomonadati</taxon>
        <taxon>Bacteroidota</taxon>
        <taxon>Flavobacteriia</taxon>
        <taxon>Flavobacteriales</taxon>
        <taxon>Flavobacteriaceae</taxon>
        <taxon>Sungkyunkwania</taxon>
    </lineage>
</organism>
<dbReference type="PROSITE" id="PS00113">
    <property type="entry name" value="ADENYLATE_KINASE"/>
    <property type="match status" value="1"/>
</dbReference>
<comment type="function">
    <text evidence="7">Catalyzes the reversible transfer of the terminal phosphate group between ATP and AMP. Plays an important role in cellular energy homeostasis and in adenine nucleotide metabolism.</text>
</comment>
<dbReference type="NCBIfam" id="NF011104">
    <property type="entry name" value="PRK14531.1"/>
    <property type="match status" value="1"/>
</dbReference>
<evidence type="ECO:0000259" key="8">
    <source>
        <dbReference type="Pfam" id="PF00156"/>
    </source>
</evidence>
<dbReference type="CDD" id="cd06223">
    <property type="entry name" value="PRTases_typeI"/>
    <property type="match status" value="1"/>
</dbReference>
<proteinExistence type="inferred from homology"/>
<dbReference type="RefSeq" id="WP_386402659.1">
    <property type="nucleotide sequence ID" value="NZ_JBHTJH010000001.1"/>
</dbReference>
<keyword evidence="10" id="KW-1185">Reference proteome</keyword>
<dbReference type="NCBIfam" id="NF001381">
    <property type="entry name" value="PRK00279.1-3"/>
    <property type="match status" value="1"/>
</dbReference>
<dbReference type="Pfam" id="PF00156">
    <property type="entry name" value="Pribosyltran"/>
    <property type="match status" value="1"/>
</dbReference>
<dbReference type="Proteomes" id="UP001596978">
    <property type="component" value="Unassembled WGS sequence"/>
</dbReference>
<dbReference type="EMBL" id="JBHTJH010000001">
    <property type="protein sequence ID" value="MFD0860817.1"/>
    <property type="molecule type" value="Genomic_DNA"/>
</dbReference>
<comment type="subunit">
    <text evidence="7">Monomer.</text>
</comment>
<keyword evidence="4 7" id="KW-0547">Nucleotide-binding</keyword>
<evidence type="ECO:0000256" key="2">
    <source>
        <dbReference type="ARBA" id="ARBA00022723"/>
    </source>
</evidence>
<feature type="binding site" evidence="7">
    <location>
        <position position="271"/>
    </location>
    <ligand>
        <name>AMP</name>
        <dbReference type="ChEBI" id="CHEBI:456215"/>
    </ligand>
</feature>
<keyword evidence="2" id="KW-0479">Metal-binding</keyword>
<sequence>MIKLHDKYFSPFISETEIQTAVQRMAHEISEDFKDSVPVFVGVLNGAFMFASDLIRAYPYECEVSFVKLSSYHGLSSTGIVETLLDVSIDLEGRSVVILEDIADTGKTIETLVGMFSEMNVKQFKIAAMFYKKEAYEGEYNIDYVGMEIPDKFIIGYGLDYNELGRNLPKVYQLKENNMTNLVLFGPPGAGKGTQAEFLKDRYHLVHISTGVVFRENIKNATDLGKLAKTYIDNGDLVPDEVTINMLKAEVEKNSDAKGFIFDGFPRTEAQAEALDTFLSEMNEGINACIALEVDTDLLVQRLLERGKTSGRSDDQDEEKIRNRFDEYNEKTAILKDYYAKQGKFYAVDGVGDITEITERLSKVIDELSTTVGG</sequence>
<evidence type="ECO:0000256" key="6">
    <source>
        <dbReference type="ARBA" id="ARBA00022842"/>
    </source>
</evidence>
<evidence type="ECO:0000256" key="5">
    <source>
        <dbReference type="ARBA" id="ARBA00022777"/>
    </source>
</evidence>
<dbReference type="InterPro" id="IPR033690">
    <property type="entry name" value="Adenylat_kinase_CS"/>
</dbReference>
<comment type="subcellular location">
    <subcellularLocation>
        <location evidence="7">Cytoplasm</location>
    </subcellularLocation>
</comment>
<feature type="binding site" evidence="7">
    <location>
        <position position="215"/>
    </location>
    <ligand>
        <name>AMP</name>
        <dbReference type="ChEBI" id="CHEBI:456215"/>
    </ligand>
</feature>
<evidence type="ECO:0000313" key="10">
    <source>
        <dbReference type="Proteomes" id="UP001596978"/>
    </source>
</evidence>
<dbReference type="InterPro" id="IPR027417">
    <property type="entry name" value="P-loop_NTPase"/>
</dbReference>
<feature type="binding site" evidence="7">
    <location>
        <position position="352"/>
    </location>
    <ligand>
        <name>ATP</name>
        <dbReference type="ChEBI" id="CHEBI:30616"/>
    </ligand>
</feature>
<dbReference type="InterPro" id="IPR005904">
    <property type="entry name" value="Hxn_phspho_trans"/>
</dbReference>
<dbReference type="NCBIfam" id="TIGR01203">
    <property type="entry name" value="HGPRTase"/>
    <property type="match status" value="1"/>
</dbReference>
<feature type="binding site" evidence="7">
    <location>
        <position position="306"/>
    </location>
    <ligand>
        <name>ATP</name>
        <dbReference type="ChEBI" id="CHEBI:30616"/>
    </ligand>
</feature>
<evidence type="ECO:0000256" key="3">
    <source>
        <dbReference type="ARBA" id="ARBA00022727"/>
    </source>
</evidence>
<protein>
    <recommendedName>
        <fullName evidence="7">Adenylate kinase</fullName>
        <shortName evidence="7">AK</shortName>
        <ecNumber evidence="7">2.7.4.3</ecNumber>
    </recommendedName>
    <alternativeName>
        <fullName evidence="7">ATP-AMP transphosphorylase</fullName>
    </alternativeName>
    <alternativeName>
        <fullName evidence="7">ATP:AMP phosphotransferase</fullName>
    </alternativeName>
    <alternativeName>
        <fullName evidence="7">Adenylate monophosphate kinase</fullName>
    </alternativeName>
</protein>
<evidence type="ECO:0000313" key="9">
    <source>
        <dbReference type="EMBL" id="MFD0860817.1"/>
    </source>
</evidence>
<dbReference type="PANTHER" id="PTHR23359">
    <property type="entry name" value="NUCLEOTIDE KINASE"/>
    <property type="match status" value="1"/>
</dbReference>
<keyword evidence="3 7" id="KW-0545">Nucleotide biosynthesis</keyword>
<evidence type="ECO:0000256" key="7">
    <source>
        <dbReference type="HAMAP-Rule" id="MF_00235"/>
    </source>
</evidence>
<dbReference type="NCBIfam" id="NF011105">
    <property type="entry name" value="PRK14532.1"/>
    <property type="match status" value="1"/>
</dbReference>
<dbReference type="SUPFAM" id="SSF53271">
    <property type="entry name" value="PRTase-like"/>
    <property type="match status" value="1"/>
</dbReference>
<keyword evidence="1 7" id="KW-0808">Transferase</keyword>
<gene>
    <name evidence="7" type="primary">adk</name>
    <name evidence="9" type="ORF">ACFQ1M_01245</name>
</gene>
<feature type="binding site" evidence="7">
    <location>
        <begin position="236"/>
        <end position="238"/>
    </location>
    <ligand>
        <name>AMP</name>
        <dbReference type="ChEBI" id="CHEBI:456215"/>
    </ligand>
</feature>
<dbReference type="SUPFAM" id="SSF52540">
    <property type="entry name" value="P-loop containing nucleoside triphosphate hydrolases"/>
    <property type="match status" value="1"/>
</dbReference>
<feature type="binding site" evidence="7">
    <location>
        <position position="324"/>
    </location>
    <ligand>
        <name>AMP</name>
        <dbReference type="ChEBI" id="CHEBI:456215"/>
    </ligand>
</feature>
<comment type="caution">
    <text evidence="7">Lacks conserved residue(s) required for the propagation of feature annotation.</text>
</comment>
<dbReference type="PRINTS" id="PR00094">
    <property type="entry name" value="ADENYLTKNASE"/>
</dbReference>
<keyword evidence="5 7" id="KW-0418">Kinase</keyword>
<keyword evidence="7" id="KW-0067">ATP-binding</keyword>
<dbReference type="InterPro" id="IPR029057">
    <property type="entry name" value="PRTase-like"/>
</dbReference>
<dbReference type="EC" id="2.7.4.3" evidence="7"/>
<feature type="binding site" evidence="7">
    <location>
        <position position="210"/>
    </location>
    <ligand>
        <name>AMP</name>
        <dbReference type="ChEBI" id="CHEBI:456215"/>
    </ligand>
</feature>
<name>A0ABW3CUC7_9FLAO</name>
<dbReference type="InterPro" id="IPR000836">
    <property type="entry name" value="PRTase_dom"/>
</dbReference>
<dbReference type="Pfam" id="PF00406">
    <property type="entry name" value="ADK"/>
    <property type="match status" value="1"/>
</dbReference>
<comment type="caution">
    <text evidence="9">The sequence shown here is derived from an EMBL/GenBank/DDBJ whole genome shotgun (WGS) entry which is preliminary data.</text>
</comment>
<evidence type="ECO:0000256" key="4">
    <source>
        <dbReference type="ARBA" id="ARBA00022741"/>
    </source>
</evidence>
<comment type="catalytic activity">
    <reaction evidence="7">
        <text>AMP + ATP = 2 ADP</text>
        <dbReference type="Rhea" id="RHEA:12973"/>
        <dbReference type="ChEBI" id="CHEBI:30616"/>
        <dbReference type="ChEBI" id="CHEBI:456215"/>
        <dbReference type="ChEBI" id="CHEBI:456216"/>
        <dbReference type="EC" id="2.7.4.3"/>
    </reaction>
</comment>
<dbReference type="NCBIfam" id="NF011100">
    <property type="entry name" value="PRK14527.1"/>
    <property type="match status" value="1"/>
</dbReference>
<comment type="similarity">
    <text evidence="7">Belongs to the adenylate kinase family.</text>
</comment>
<feature type="domain" description="Phosphoribosyltransferase" evidence="8">
    <location>
        <begin position="17"/>
        <end position="161"/>
    </location>
</feature>
<dbReference type="Gene3D" id="3.40.50.2020">
    <property type="match status" value="1"/>
</dbReference>
<feature type="region of interest" description="NMP" evidence="7">
    <location>
        <begin position="209"/>
        <end position="238"/>
    </location>
</feature>
<dbReference type="InterPro" id="IPR000850">
    <property type="entry name" value="Adenylat/UMP-CMP_kin"/>
</dbReference>
<keyword evidence="6" id="KW-0460">Magnesium</keyword>
<reference evidence="10" key="1">
    <citation type="journal article" date="2019" name="Int. J. Syst. Evol. Microbiol.">
        <title>The Global Catalogue of Microorganisms (GCM) 10K type strain sequencing project: providing services to taxonomists for standard genome sequencing and annotation.</title>
        <authorList>
            <consortium name="The Broad Institute Genomics Platform"/>
            <consortium name="The Broad Institute Genome Sequencing Center for Infectious Disease"/>
            <person name="Wu L."/>
            <person name="Ma J."/>
        </authorList>
    </citation>
    <scope>NUCLEOTIDE SEQUENCE [LARGE SCALE GENOMIC DNA]</scope>
    <source>
        <strain evidence="10">CCUG 62952</strain>
    </source>
</reference>
<accession>A0ABW3CUC7</accession>
<feature type="binding site" evidence="7">
    <location>
        <position position="312"/>
    </location>
    <ligand>
        <name>AMP</name>
        <dbReference type="ChEBI" id="CHEBI:456215"/>
    </ligand>
</feature>
<feature type="binding site" evidence="7">
    <location>
        <begin position="264"/>
        <end position="267"/>
    </location>
    <ligand>
        <name>AMP</name>
        <dbReference type="ChEBI" id="CHEBI:456215"/>
    </ligand>
</feature>
<feature type="binding site" evidence="7">
    <location>
        <begin position="189"/>
        <end position="194"/>
    </location>
    <ligand>
        <name>ATP</name>
        <dbReference type="ChEBI" id="CHEBI:30616"/>
    </ligand>
</feature>
<dbReference type="Gene3D" id="3.40.50.300">
    <property type="entry name" value="P-loop containing nucleotide triphosphate hydrolases"/>
    <property type="match status" value="1"/>
</dbReference>
<dbReference type="GO" id="GO:0004017">
    <property type="term" value="F:AMP kinase activity"/>
    <property type="evidence" value="ECO:0007669"/>
    <property type="project" value="UniProtKB-EC"/>
</dbReference>
<evidence type="ECO:0000256" key="1">
    <source>
        <dbReference type="ARBA" id="ARBA00022679"/>
    </source>
</evidence>
<keyword evidence="7" id="KW-0963">Cytoplasm</keyword>